<comment type="similarity">
    <text evidence="2">Belongs to the YajC family.</text>
</comment>
<dbReference type="PATRIC" id="fig|742823.3.peg.1732"/>
<dbReference type="PRINTS" id="PR01853">
    <property type="entry name" value="YAJCTRNLCASE"/>
</dbReference>
<proteinExistence type="inferred from homology"/>
<evidence type="ECO:0000256" key="2">
    <source>
        <dbReference type="ARBA" id="ARBA00006742"/>
    </source>
</evidence>
<keyword evidence="6 11" id="KW-0812">Transmembrane</keyword>
<evidence type="ECO:0000256" key="8">
    <source>
        <dbReference type="ARBA" id="ARBA00022989"/>
    </source>
</evidence>
<evidence type="ECO:0000256" key="6">
    <source>
        <dbReference type="ARBA" id="ARBA00022692"/>
    </source>
</evidence>
<dbReference type="SMART" id="SM01323">
    <property type="entry name" value="YajC"/>
    <property type="match status" value="1"/>
</dbReference>
<dbReference type="GO" id="GO:0015031">
    <property type="term" value="P:protein transport"/>
    <property type="evidence" value="ECO:0007669"/>
    <property type="project" value="UniProtKB-KW"/>
</dbReference>
<organism evidence="12 13">
    <name type="scientific">Sutterella wadsworthensis 2_1_59BFAA</name>
    <dbReference type="NCBI Taxonomy" id="742823"/>
    <lineage>
        <taxon>Bacteria</taxon>
        <taxon>Pseudomonadati</taxon>
        <taxon>Pseudomonadota</taxon>
        <taxon>Betaproteobacteria</taxon>
        <taxon>Burkholderiales</taxon>
        <taxon>Sutterellaceae</taxon>
        <taxon>Sutterella</taxon>
    </lineage>
</organism>
<keyword evidence="8 11" id="KW-1133">Transmembrane helix</keyword>
<dbReference type="PANTHER" id="PTHR33909">
    <property type="entry name" value="SEC TRANSLOCON ACCESSORY COMPLEX SUBUNIT YAJC"/>
    <property type="match status" value="1"/>
</dbReference>
<dbReference type="AlphaFoldDB" id="K1JGH7"/>
<keyword evidence="4" id="KW-0813">Transport</keyword>
<dbReference type="EMBL" id="ADMG01000037">
    <property type="protein sequence ID" value="EKB30690.1"/>
    <property type="molecule type" value="Genomic_DNA"/>
</dbReference>
<keyword evidence="9" id="KW-0811">Translocation</keyword>
<dbReference type="Proteomes" id="UP000005835">
    <property type="component" value="Unassembled WGS sequence"/>
</dbReference>
<dbReference type="Pfam" id="PF02699">
    <property type="entry name" value="YajC"/>
    <property type="match status" value="1"/>
</dbReference>
<sequence length="115" mass="12543">MFFVSDAMAAGEAAAQVGGMEGFLMQVVPLVVIFAVFWFFLIRPQQKRQKEHMQMCEGLTRGDEVTTLGGISGRIESVDEQTIGLQVASVDGKPVVIRMQRTSVSVVLPKGTLKI</sequence>
<evidence type="ECO:0000256" key="7">
    <source>
        <dbReference type="ARBA" id="ARBA00022927"/>
    </source>
</evidence>
<evidence type="ECO:0000256" key="4">
    <source>
        <dbReference type="ARBA" id="ARBA00022448"/>
    </source>
</evidence>
<comment type="subcellular location">
    <subcellularLocation>
        <location evidence="1">Cell membrane</location>
        <topology evidence="1">Single-pass membrane protein</topology>
    </subcellularLocation>
</comment>
<gene>
    <name evidence="12" type="ORF">HMPREF9465_01737</name>
</gene>
<dbReference type="InterPro" id="IPR003849">
    <property type="entry name" value="Preprotein_translocase_YajC"/>
</dbReference>
<comment type="caution">
    <text evidence="12">The sequence shown here is derived from an EMBL/GenBank/DDBJ whole genome shotgun (WGS) entry which is preliminary data.</text>
</comment>
<evidence type="ECO:0000256" key="5">
    <source>
        <dbReference type="ARBA" id="ARBA00022475"/>
    </source>
</evidence>
<evidence type="ECO:0000256" key="1">
    <source>
        <dbReference type="ARBA" id="ARBA00004162"/>
    </source>
</evidence>
<evidence type="ECO:0000313" key="12">
    <source>
        <dbReference type="EMBL" id="EKB30690.1"/>
    </source>
</evidence>
<dbReference type="PANTHER" id="PTHR33909:SF1">
    <property type="entry name" value="SEC TRANSLOCON ACCESSORY COMPLEX SUBUNIT YAJC"/>
    <property type="match status" value="1"/>
</dbReference>
<dbReference type="OrthoDB" id="9811406at2"/>
<dbReference type="STRING" id="742823.HMPREF9465_01737"/>
<keyword evidence="7" id="KW-0653">Protein transport</keyword>
<dbReference type="HOGENOM" id="CLU_116157_2_1_4"/>
<dbReference type="NCBIfam" id="TIGR00739">
    <property type="entry name" value="yajC"/>
    <property type="match status" value="1"/>
</dbReference>
<evidence type="ECO:0000313" key="13">
    <source>
        <dbReference type="Proteomes" id="UP000005835"/>
    </source>
</evidence>
<keyword evidence="5" id="KW-1003">Cell membrane</keyword>
<protein>
    <recommendedName>
        <fullName evidence="3">Sec translocon accessory complex subunit YajC</fullName>
    </recommendedName>
</protein>
<feature type="transmembrane region" description="Helical" evidence="11">
    <location>
        <begin position="23"/>
        <end position="42"/>
    </location>
</feature>
<accession>K1JGH7</accession>
<dbReference type="eggNOG" id="COG1862">
    <property type="taxonomic scope" value="Bacteria"/>
</dbReference>
<evidence type="ECO:0000256" key="10">
    <source>
        <dbReference type="ARBA" id="ARBA00023136"/>
    </source>
</evidence>
<keyword evidence="13" id="KW-1185">Reference proteome</keyword>
<evidence type="ECO:0000256" key="9">
    <source>
        <dbReference type="ARBA" id="ARBA00023010"/>
    </source>
</evidence>
<evidence type="ECO:0000256" key="3">
    <source>
        <dbReference type="ARBA" id="ARBA00014962"/>
    </source>
</evidence>
<reference evidence="12 13" key="1">
    <citation type="submission" date="2012-05" db="EMBL/GenBank/DDBJ databases">
        <title>The Genome Sequence of Sutterella wadsworthensis 2_1_59BFAA.</title>
        <authorList>
            <consortium name="The Broad Institute Genome Sequencing Platform"/>
            <person name="Earl A."/>
            <person name="Ward D."/>
            <person name="Feldgarden M."/>
            <person name="Gevers D."/>
            <person name="Daigneault M."/>
            <person name="Strauss J."/>
            <person name="Allen-Vercoe E."/>
            <person name="Walker B."/>
            <person name="Young S.K."/>
            <person name="Zeng Q."/>
            <person name="Gargeya S."/>
            <person name="Fitzgerald M."/>
            <person name="Haas B."/>
            <person name="Abouelleil A."/>
            <person name="Alvarado L."/>
            <person name="Arachchi H.M."/>
            <person name="Berlin A.M."/>
            <person name="Chapman S.B."/>
            <person name="Goldberg J."/>
            <person name="Griggs A."/>
            <person name="Gujja S."/>
            <person name="Hansen M."/>
            <person name="Howarth C."/>
            <person name="Imamovic A."/>
            <person name="Larimer J."/>
            <person name="McCowen C."/>
            <person name="Montmayeur A."/>
            <person name="Murphy C."/>
            <person name="Neiman D."/>
            <person name="Pearson M."/>
            <person name="Priest M."/>
            <person name="Roberts A."/>
            <person name="Saif S."/>
            <person name="Shea T."/>
            <person name="Sisk P."/>
            <person name="Sykes S."/>
            <person name="Wortman J."/>
            <person name="Nusbaum C."/>
            <person name="Birren B."/>
        </authorList>
    </citation>
    <scope>NUCLEOTIDE SEQUENCE [LARGE SCALE GENOMIC DNA]</scope>
    <source>
        <strain evidence="12 13">2_1_59BFAA</strain>
    </source>
</reference>
<dbReference type="RefSeq" id="WP_005436127.1">
    <property type="nucleotide sequence ID" value="NZ_JH815518.1"/>
</dbReference>
<keyword evidence="10 11" id="KW-0472">Membrane</keyword>
<name>K1JGH7_9BURK</name>
<evidence type="ECO:0000256" key="11">
    <source>
        <dbReference type="SAM" id="Phobius"/>
    </source>
</evidence>
<dbReference type="GO" id="GO:0005886">
    <property type="term" value="C:plasma membrane"/>
    <property type="evidence" value="ECO:0007669"/>
    <property type="project" value="UniProtKB-SubCell"/>
</dbReference>